<keyword evidence="1" id="KW-1133">Transmembrane helix</keyword>
<feature type="transmembrane region" description="Helical" evidence="1">
    <location>
        <begin position="138"/>
        <end position="157"/>
    </location>
</feature>
<evidence type="ECO:0000313" key="2">
    <source>
        <dbReference type="EMBL" id="KZT10347.1"/>
    </source>
</evidence>
<dbReference type="EMBL" id="KV427609">
    <property type="protein sequence ID" value="KZT10347.1"/>
    <property type="molecule type" value="Genomic_DNA"/>
</dbReference>
<reference evidence="2 3" key="1">
    <citation type="journal article" date="2016" name="Mol. Biol. Evol.">
        <title>Comparative Genomics of Early-Diverging Mushroom-Forming Fungi Provides Insights into the Origins of Lignocellulose Decay Capabilities.</title>
        <authorList>
            <person name="Nagy L.G."/>
            <person name="Riley R."/>
            <person name="Tritt A."/>
            <person name="Adam C."/>
            <person name="Daum C."/>
            <person name="Floudas D."/>
            <person name="Sun H."/>
            <person name="Yadav J.S."/>
            <person name="Pangilinan J."/>
            <person name="Larsson K.H."/>
            <person name="Matsuura K."/>
            <person name="Barry K."/>
            <person name="Labutti K."/>
            <person name="Kuo R."/>
            <person name="Ohm R.A."/>
            <person name="Bhattacharya S.S."/>
            <person name="Shirouzu T."/>
            <person name="Yoshinaga Y."/>
            <person name="Martin F.M."/>
            <person name="Grigoriev I.V."/>
            <person name="Hibbett D.S."/>
        </authorList>
    </citation>
    <scope>NUCLEOTIDE SEQUENCE [LARGE SCALE GENOMIC DNA]</scope>
    <source>
        <strain evidence="2 3">93-53</strain>
    </source>
</reference>
<organism evidence="2 3">
    <name type="scientific">Laetiporus sulphureus 93-53</name>
    <dbReference type="NCBI Taxonomy" id="1314785"/>
    <lineage>
        <taxon>Eukaryota</taxon>
        <taxon>Fungi</taxon>
        <taxon>Dikarya</taxon>
        <taxon>Basidiomycota</taxon>
        <taxon>Agaricomycotina</taxon>
        <taxon>Agaricomycetes</taxon>
        <taxon>Polyporales</taxon>
        <taxon>Laetiporus</taxon>
    </lineage>
</organism>
<feature type="transmembrane region" description="Helical" evidence="1">
    <location>
        <begin position="169"/>
        <end position="192"/>
    </location>
</feature>
<name>A0A165GHA6_9APHY</name>
<keyword evidence="1" id="KW-0472">Membrane</keyword>
<dbReference type="AlphaFoldDB" id="A0A165GHA6"/>
<evidence type="ECO:0000256" key="1">
    <source>
        <dbReference type="SAM" id="Phobius"/>
    </source>
</evidence>
<protein>
    <submittedName>
        <fullName evidence="2">Uncharacterized protein</fullName>
    </submittedName>
</protein>
<dbReference type="OrthoDB" id="2637653at2759"/>
<dbReference type="InParanoid" id="A0A165GHA6"/>
<dbReference type="GeneID" id="63830970"/>
<keyword evidence="1" id="KW-0812">Transmembrane</keyword>
<proteinExistence type="predicted"/>
<dbReference type="RefSeq" id="XP_040768087.1">
    <property type="nucleotide sequence ID" value="XM_040913942.1"/>
</dbReference>
<evidence type="ECO:0000313" key="3">
    <source>
        <dbReference type="Proteomes" id="UP000076871"/>
    </source>
</evidence>
<sequence length="334" mass="37775">MANMVGMLYTKAGRARAVERRVTSRAHLIATSYRLALSSPQLLAKNTVPWELRKQYRMILYLVVAAGCCVVYDMLIHLVAETYYADRVHLEGIALMDEVDICFIRHFPYVVLLSMVRFFPGENGSSPLYSNQCRGLTIYQFVANEALIIAVEAVLIARVCAMFNCNRPVVGLVIALFAMEVAAMITILAFSIPQIQFNPTCLVTHAPSIFTSYWCVGRHFQVILISISQKGSSVLYILVRDGMWAYTLIFAIMLYNLLCYRFMDSPLVGLCFWSRQRRRSHVCLNLRRVSYRSDESEGTTLELLGSIEFAGRSMSVEDWMSETVIISTAGDDMT</sequence>
<keyword evidence="3" id="KW-1185">Reference proteome</keyword>
<accession>A0A165GHA6</accession>
<gene>
    <name evidence="2" type="ORF">LAESUDRAFT_793399</name>
</gene>
<dbReference type="STRING" id="1314785.A0A165GHA6"/>
<dbReference type="Proteomes" id="UP000076871">
    <property type="component" value="Unassembled WGS sequence"/>
</dbReference>
<feature type="transmembrane region" description="Helical" evidence="1">
    <location>
        <begin position="59"/>
        <end position="80"/>
    </location>
</feature>
<feature type="transmembrane region" description="Helical" evidence="1">
    <location>
        <begin position="243"/>
        <end position="263"/>
    </location>
</feature>